<dbReference type="InterPro" id="IPR013094">
    <property type="entry name" value="AB_hydrolase_3"/>
</dbReference>
<name>A0ABW4KVL4_9BURK</name>
<evidence type="ECO:0000256" key="2">
    <source>
        <dbReference type="ARBA" id="ARBA00022801"/>
    </source>
</evidence>
<sequence>MLKTKIHSPDATLRPASGRRACLTALGGALMAAGCTSLGISPRPTAALIRLGFDHGGEAMAKALAKHVPAGVHEVLDESYDASDADARLDVFTPADAARSGRALPTIVWVHGGAWVSGDKGQVANYLRILASHGYTVVGVNYSIAPRKIYPEPLRQIGAALRHLQAHAQRLHVDPQRIVLAGDSAGAQLAAQVANLISVPTYAREVGVAPTLQRAQLRGVLLYCGAYDIATVDFKGPFGPFLQTVLWAYAGERDFLNAPKFRPASVLHYVTRDFPPAFVSAGNHDPLESQSRDLVAALTRHGVRVDSQFYAKDHQPALGHEYQFNLDQDDGQRVLQRSLRFLAAIV</sequence>
<organism evidence="5 6">
    <name type="scientific">Ottowia flava</name>
    <dbReference type="NCBI Taxonomy" id="2675430"/>
    <lineage>
        <taxon>Bacteria</taxon>
        <taxon>Pseudomonadati</taxon>
        <taxon>Pseudomonadota</taxon>
        <taxon>Betaproteobacteria</taxon>
        <taxon>Burkholderiales</taxon>
        <taxon>Comamonadaceae</taxon>
        <taxon>Ottowia</taxon>
    </lineage>
</organism>
<dbReference type="InterPro" id="IPR050300">
    <property type="entry name" value="GDXG_lipolytic_enzyme"/>
</dbReference>
<comment type="caution">
    <text evidence="5">The sequence shown here is derived from an EMBL/GenBank/DDBJ whole genome shotgun (WGS) entry which is preliminary data.</text>
</comment>
<keyword evidence="2 5" id="KW-0378">Hydrolase</keyword>
<dbReference type="SUPFAM" id="SSF53474">
    <property type="entry name" value="alpha/beta-Hydrolases"/>
    <property type="match status" value="1"/>
</dbReference>
<evidence type="ECO:0000259" key="4">
    <source>
        <dbReference type="Pfam" id="PF07859"/>
    </source>
</evidence>
<gene>
    <name evidence="5" type="ORF">ACFSF0_07105</name>
</gene>
<dbReference type="PROSITE" id="PS51257">
    <property type="entry name" value="PROKAR_LIPOPROTEIN"/>
    <property type="match status" value="1"/>
</dbReference>
<keyword evidence="6" id="KW-1185">Reference proteome</keyword>
<dbReference type="EMBL" id="JBHUEJ010000015">
    <property type="protein sequence ID" value="MFD1710368.1"/>
    <property type="molecule type" value="Genomic_DNA"/>
</dbReference>
<dbReference type="InterPro" id="IPR029058">
    <property type="entry name" value="AB_hydrolase_fold"/>
</dbReference>
<accession>A0ABW4KVL4</accession>
<evidence type="ECO:0000256" key="1">
    <source>
        <dbReference type="ARBA" id="ARBA00010515"/>
    </source>
</evidence>
<dbReference type="PANTHER" id="PTHR48081:SF6">
    <property type="entry name" value="PEPTIDASE S9 PROLYL OLIGOPEPTIDASE CATALYTIC DOMAIN-CONTAINING PROTEIN"/>
    <property type="match status" value="1"/>
</dbReference>
<feature type="domain" description="Alpha/beta hydrolase fold-3" evidence="4">
    <location>
        <begin position="107"/>
        <end position="311"/>
    </location>
</feature>
<dbReference type="Proteomes" id="UP001597304">
    <property type="component" value="Unassembled WGS sequence"/>
</dbReference>
<dbReference type="RefSeq" id="WP_222707551.1">
    <property type="nucleotide sequence ID" value="NZ_JBHUEJ010000015.1"/>
</dbReference>
<dbReference type="PANTHER" id="PTHR48081">
    <property type="entry name" value="AB HYDROLASE SUPERFAMILY PROTEIN C4A8.06C"/>
    <property type="match status" value="1"/>
</dbReference>
<dbReference type="GO" id="GO:0016787">
    <property type="term" value="F:hydrolase activity"/>
    <property type="evidence" value="ECO:0007669"/>
    <property type="project" value="UniProtKB-KW"/>
</dbReference>
<evidence type="ECO:0000313" key="5">
    <source>
        <dbReference type="EMBL" id="MFD1710368.1"/>
    </source>
</evidence>
<proteinExistence type="inferred from homology"/>
<dbReference type="InterPro" id="IPR033140">
    <property type="entry name" value="Lipase_GDXG_put_SER_AS"/>
</dbReference>
<dbReference type="Gene3D" id="3.40.50.1820">
    <property type="entry name" value="alpha/beta hydrolase"/>
    <property type="match status" value="1"/>
</dbReference>
<dbReference type="PROSITE" id="PS01174">
    <property type="entry name" value="LIPASE_GDXG_SER"/>
    <property type="match status" value="1"/>
</dbReference>
<feature type="active site" evidence="3">
    <location>
        <position position="184"/>
    </location>
</feature>
<comment type="similarity">
    <text evidence="1">Belongs to the 'GDXG' lipolytic enzyme family.</text>
</comment>
<evidence type="ECO:0000256" key="3">
    <source>
        <dbReference type="PROSITE-ProRule" id="PRU10038"/>
    </source>
</evidence>
<evidence type="ECO:0000313" key="6">
    <source>
        <dbReference type="Proteomes" id="UP001597304"/>
    </source>
</evidence>
<dbReference type="Pfam" id="PF07859">
    <property type="entry name" value="Abhydrolase_3"/>
    <property type="match status" value="1"/>
</dbReference>
<reference evidence="6" key="1">
    <citation type="journal article" date="2019" name="Int. J. Syst. Evol. Microbiol.">
        <title>The Global Catalogue of Microorganisms (GCM) 10K type strain sequencing project: providing services to taxonomists for standard genome sequencing and annotation.</title>
        <authorList>
            <consortium name="The Broad Institute Genomics Platform"/>
            <consortium name="The Broad Institute Genome Sequencing Center for Infectious Disease"/>
            <person name="Wu L."/>
            <person name="Ma J."/>
        </authorList>
    </citation>
    <scope>NUCLEOTIDE SEQUENCE [LARGE SCALE GENOMIC DNA]</scope>
    <source>
        <strain evidence="6">LMG 29247</strain>
    </source>
</reference>
<protein>
    <submittedName>
        <fullName evidence="5">Alpha/beta hydrolase</fullName>
    </submittedName>
</protein>